<dbReference type="InterPro" id="IPR052174">
    <property type="entry name" value="Flavoredoxin"/>
</dbReference>
<feature type="domain" description="Flavin reductase like" evidence="4">
    <location>
        <begin position="12"/>
        <end position="161"/>
    </location>
</feature>
<dbReference type="InterPro" id="IPR002563">
    <property type="entry name" value="Flavin_Rdtase-like_dom"/>
</dbReference>
<dbReference type="GO" id="GO:0016491">
    <property type="term" value="F:oxidoreductase activity"/>
    <property type="evidence" value="ECO:0007669"/>
    <property type="project" value="UniProtKB-KW"/>
</dbReference>
<sequence length="165" mass="17922">MKKITLNAACELTSPNPVTLVCTEKPNGNTNLATVAWYTYLSYEPPMIGFSMGKNSYSGEMVRKNKKVILAMPSAEIAKAAFSCGTASGRNTDKAKEFGIKLTDVENSSIKIPVGTYLAIESTLTETVDVGGSYFYVCTVDNIYGDNTKEAIFAWDGYNTLRPAK</sequence>
<evidence type="ECO:0000256" key="3">
    <source>
        <dbReference type="ARBA" id="ARBA00038054"/>
    </source>
</evidence>
<keyword evidence="5" id="KW-0560">Oxidoreductase</keyword>
<comment type="caution">
    <text evidence="5">The sequence shown here is derived from an EMBL/GenBank/DDBJ whole genome shotgun (WGS) entry which is preliminary data.</text>
</comment>
<comment type="similarity">
    <text evidence="3">Belongs to the flavoredoxin family.</text>
</comment>
<evidence type="ECO:0000313" key="6">
    <source>
        <dbReference type="Proteomes" id="UP001565220"/>
    </source>
</evidence>
<dbReference type="SUPFAM" id="SSF50475">
    <property type="entry name" value="FMN-binding split barrel"/>
    <property type="match status" value="1"/>
</dbReference>
<evidence type="ECO:0000259" key="4">
    <source>
        <dbReference type="SMART" id="SM00903"/>
    </source>
</evidence>
<dbReference type="PANTHER" id="PTHR43567">
    <property type="entry name" value="FLAVOREDOXIN-RELATED-RELATED"/>
    <property type="match status" value="1"/>
</dbReference>
<reference evidence="5 6" key="1">
    <citation type="submission" date="2024-08" db="EMBL/GenBank/DDBJ databases">
        <title>Clostridium lapicellarii sp. nov., and Clostridium renhuaiense sp. nov., two species isolated from the mud in a fermentation cellar used for producing sauce-flavour Chinese liquors.</title>
        <authorList>
            <person name="Yang F."/>
            <person name="Wang H."/>
            <person name="Chen L.Q."/>
            <person name="Zhou N."/>
            <person name="Lu J.J."/>
            <person name="Pu X.X."/>
            <person name="Wan B."/>
            <person name="Wang L."/>
            <person name="Liu S.J."/>
        </authorList>
    </citation>
    <scope>NUCLEOTIDE SEQUENCE [LARGE SCALE GENOMIC DNA]</scope>
    <source>
        <strain evidence="5 6">MT-113</strain>
    </source>
</reference>
<dbReference type="Proteomes" id="UP001565220">
    <property type="component" value="Unassembled WGS sequence"/>
</dbReference>
<dbReference type="InterPro" id="IPR012349">
    <property type="entry name" value="Split_barrel_FMN-bd"/>
</dbReference>
<evidence type="ECO:0000256" key="2">
    <source>
        <dbReference type="ARBA" id="ARBA00022630"/>
    </source>
</evidence>
<evidence type="ECO:0000313" key="5">
    <source>
        <dbReference type="EMBL" id="MEY8764143.1"/>
    </source>
</evidence>
<dbReference type="RefSeq" id="WP_294180194.1">
    <property type="nucleotide sequence ID" value="NZ_JBGFFE010000016.1"/>
</dbReference>
<keyword evidence="6" id="KW-1185">Reference proteome</keyword>
<comment type="cofactor">
    <cofactor evidence="1">
        <name>FMN</name>
        <dbReference type="ChEBI" id="CHEBI:58210"/>
    </cofactor>
</comment>
<dbReference type="EMBL" id="JBGFFE010000016">
    <property type="protein sequence ID" value="MEY8764143.1"/>
    <property type="molecule type" value="Genomic_DNA"/>
</dbReference>
<gene>
    <name evidence="5" type="ORF">AB8S09_10905</name>
</gene>
<protein>
    <submittedName>
        <fullName evidence="5">Flavin reductase family protein</fullName>
        <ecNumber evidence="5">1.5.1.-</ecNumber>
    </submittedName>
</protein>
<dbReference type="Gene3D" id="2.30.110.10">
    <property type="entry name" value="Electron Transport, Fmn-binding Protein, Chain A"/>
    <property type="match status" value="1"/>
</dbReference>
<name>A0ABV4DZ29_9CLOT</name>
<keyword evidence="2" id="KW-0285">Flavoprotein</keyword>
<dbReference type="SMART" id="SM00903">
    <property type="entry name" value="Flavin_Reduct"/>
    <property type="match status" value="1"/>
</dbReference>
<dbReference type="PANTHER" id="PTHR43567:SF1">
    <property type="entry name" value="FLAVOREDOXIN"/>
    <property type="match status" value="1"/>
</dbReference>
<proteinExistence type="inferred from homology"/>
<organism evidence="5 6">
    <name type="scientific">Clostridium lapidicellarium</name>
    <dbReference type="NCBI Taxonomy" id="3240931"/>
    <lineage>
        <taxon>Bacteria</taxon>
        <taxon>Bacillati</taxon>
        <taxon>Bacillota</taxon>
        <taxon>Clostridia</taxon>
        <taxon>Eubacteriales</taxon>
        <taxon>Clostridiaceae</taxon>
        <taxon>Clostridium</taxon>
    </lineage>
</organism>
<evidence type="ECO:0000256" key="1">
    <source>
        <dbReference type="ARBA" id="ARBA00001917"/>
    </source>
</evidence>
<dbReference type="Pfam" id="PF01613">
    <property type="entry name" value="Flavin_Reduct"/>
    <property type="match status" value="1"/>
</dbReference>
<accession>A0ABV4DZ29</accession>
<dbReference type="EC" id="1.5.1.-" evidence="5"/>